<dbReference type="STRING" id="1075417.SAMN05421823_103253"/>
<dbReference type="FunFam" id="3.40.50.880:FF:000003">
    <property type="entry name" value="Anthranilate synthase component II"/>
    <property type="match status" value="1"/>
</dbReference>
<dbReference type="CDD" id="cd01743">
    <property type="entry name" value="GATase1_Anthranilate_Synthase"/>
    <property type="match status" value="1"/>
</dbReference>
<dbReference type="PANTHER" id="PTHR43418">
    <property type="entry name" value="MULTIFUNCTIONAL TRYPTOPHAN BIOSYNTHESIS PROTEIN-RELATED"/>
    <property type="match status" value="1"/>
</dbReference>
<keyword evidence="4" id="KW-1185">Reference proteome</keyword>
<dbReference type="EMBL" id="FNFO01000003">
    <property type="protein sequence ID" value="SDK67491.1"/>
    <property type="molecule type" value="Genomic_DNA"/>
</dbReference>
<dbReference type="GO" id="GO:0000162">
    <property type="term" value="P:L-tryptophan biosynthetic process"/>
    <property type="evidence" value="ECO:0007669"/>
    <property type="project" value="TreeGrafter"/>
</dbReference>
<dbReference type="PRINTS" id="PR00096">
    <property type="entry name" value="GATASE"/>
</dbReference>
<organism evidence="3 4">
    <name type="scientific">Catalinimonas alkaloidigena</name>
    <dbReference type="NCBI Taxonomy" id="1075417"/>
    <lineage>
        <taxon>Bacteria</taxon>
        <taxon>Pseudomonadati</taxon>
        <taxon>Bacteroidota</taxon>
        <taxon>Cytophagia</taxon>
        <taxon>Cytophagales</taxon>
        <taxon>Catalimonadaceae</taxon>
        <taxon>Catalinimonas</taxon>
    </lineage>
</organism>
<reference evidence="3 4" key="1">
    <citation type="submission" date="2016-10" db="EMBL/GenBank/DDBJ databases">
        <authorList>
            <person name="de Groot N.N."/>
        </authorList>
    </citation>
    <scope>NUCLEOTIDE SEQUENCE [LARGE SCALE GENOMIC DNA]</scope>
    <source>
        <strain evidence="3 4">DSM 25186</strain>
    </source>
</reference>
<dbReference type="PRINTS" id="PR00097">
    <property type="entry name" value="ANTSNTHASEII"/>
</dbReference>
<dbReference type="PANTHER" id="PTHR43418:SF4">
    <property type="entry name" value="MULTIFUNCTIONAL TRYPTOPHAN BIOSYNTHESIS PROTEIN"/>
    <property type="match status" value="1"/>
</dbReference>
<dbReference type="InterPro" id="IPR017926">
    <property type="entry name" value="GATASE"/>
</dbReference>
<proteinExistence type="predicted"/>
<accession>A0A1G9DUE7</accession>
<dbReference type="Proteomes" id="UP000198510">
    <property type="component" value="Unassembled WGS sequence"/>
</dbReference>
<dbReference type="PROSITE" id="PS51273">
    <property type="entry name" value="GATASE_TYPE_1"/>
    <property type="match status" value="1"/>
</dbReference>
<dbReference type="GO" id="GO:0005829">
    <property type="term" value="C:cytosol"/>
    <property type="evidence" value="ECO:0007669"/>
    <property type="project" value="TreeGrafter"/>
</dbReference>
<name>A0A1G9DUE7_9BACT</name>
<dbReference type="RefSeq" id="WP_089681273.1">
    <property type="nucleotide sequence ID" value="NZ_FNFO01000003.1"/>
</dbReference>
<evidence type="ECO:0000256" key="1">
    <source>
        <dbReference type="ARBA" id="ARBA00022962"/>
    </source>
</evidence>
<keyword evidence="1" id="KW-0315">Glutamine amidotransferase</keyword>
<dbReference type="SUPFAM" id="SSF52317">
    <property type="entry name" value="Class I glutamine amidotransferase-like"/>
    <property type="match status" value="1"/>
</dbReference>
<dbReference type="Pfam" id="PF00117">
    <property type="entry name" value="GATase"/>
    <property type="match status" value="1"/>
</dbReference>
<evidence type="ECO:0000259" key="2">
    <source>
        <dbReference type="Pfam" id="PF00117"/>
    </source>
</evidence>
<gene>
    <name evidence="3" type="ORF">SAMN05421823_103253</name>
</gene>
<evidence type="ECO:0000313" key="4">
    <source>
        <dbReference type="Proteomes" id="UP000198510"/>
    </source>
</evidence>
<feature type="domain" description="Glutamine amidotransferase" evidence="2">
    <location>
        <begin position="3"/>
        <end position="182"/>
    </location>
</feature>
<dbReference type="InterPro" id="IPR006221">
    <property type="entry name" value="TrpG/PapA_dom"/>
</dbReference>
<dbReference type="PRINTS" id="PR00099">
    <property type="entry name" value="CPSGATASE"/>
</dbReference>
<dbReference type="GO" id="GO:0004049">
    <property type="term" value="F:anthranilate synthase activity"/>
    <property type="evidence" value="ECO:0007669"/>
    <property type="project" value="TreeGrafter"/>
</dbReference>
<dbReference type="InterPro" id="IPR029062">
    <property type="entry name" value="Class_I_gatase-like"/>
</dbReference>
<sequence>MLLLIDNYDSFTFNLVDYFARLGVICSVRRNDEPPERLFEQPVDGVVLSPGPGTPQQAGRLMEVIDHYHQRLPMLGICLGHQALGVYFGAELIKAAYPMHGKLSQVQLSDDSVFRTLPPQINVVRYHSLLLDYLPASLQVTARTKQGEIMGLAHRTWPLHGWQFHPEAALTEYGLQMLKNWVDLHHLSDCAC</sequence>
<protein>
    <submittedName>
        <fullName evidence="3">Anthranilate synthase component 2</fullName>
    </submittedName>
</protein>
<dbReference type="OrthoDB" id="9786812at2"/>
<dbReference type="NCBIfam" id="TIGR00566">
    <property type="entry name" value="trpG_papA"/>
    <property type="match status" value="1"/>
</dbReference>
<dbReference type="AlphaFoldDB" id="A0A1G9DUE7"/>
<dbReference type="Gene3D" id="3.40.50.880">
    <property type="match status" value="1"/>
</dbReference>
<dbReference type="InterPro" id="IPR050472">
    <property type="entry name" value="Anth_synth/Amidotransfase"/>
</dbReference>
<evidence type="ECO:0000313" key="3">
    <source>
        <dbReference type="EMBL" id="SDK67491.1"/>
    </source>
</evidence>